<dbReference type="InterPro" id="IPR016181">
    <property type="entry name" value="Acyl_CoA_acyltransferase"/>
</dbReference>
<evidence type="ECO:0000256" key="8">
    <source>
        <dbReference type="ARBA" id="ARBA00054043"/>
    </source>
</evidence>
<dbReference type="AlphaFoldDB" id="A0A4Q0XS30"/>
<sequence>MLPLSQYSHSFPNPLDACDEGLLAYGGDLNPNRIMKAYMSGIFPWYNQHDPILWWSPNPRFILELDEFKVSKSLKKRIDLKQFEVHFDRNFTQTMIECSKVPRPGQTGTWILPEVIQAYSELHRMGYAHSFESYYKEELVGGGYGIAIGNMFCGESMFAKQTDASKVALYHLVEHLKKQGFAFIDCQIPTPHLSSLGAKKISRDSFLERVKQALENPRDF</sequence>
<dbReference type="InterPro" id="IPR042203">
    <property type="entry name" value="Leu/Phe-tRNA_Trfase_C"/>
</dbReference>
<dbReference type="HAMAP" id="MF_00688">
    <property type="entry name" value="Leu_Phe_trans"/>
    <property type="match status" value="1"/>
</dbReference>
<evidence type="ECO:0000256" key="10">
    <source>
        <dbReference type="ARBA" id="ARBA00066767"/>
    </source>
</evidence>
<comment type="catalytic activity">
    <reaction evidence="6 15">
        <text>N-terminal L-arginyl-[protein] + L-leucyl-tRNA(Leu) = N-terminal L-leucyl-L-arginyl-[protein] + tRNA(Leu) + H(+)</text>
        <dbReference type="Rhea" id="RHEA:50416"/>
        <dbReference type="Rhea" id="RHEA-COMP:9613"/>
        <dbReference type="Rhea" id="RHEA-COMP:9622"/>
        <dbReference type="Rhea" id="RHEA-COMP:12672"/>
        <dbReference type="Rhea" id="RHEA-COMP:12673"/>
        <dbReference type="ChEBI" id="CHEBI:15378"/>
        <dbReference type="ChEBI" id="CHEBI:64719"/>
        <dbReference type="ChEBI" id="CHEBI:78442"/>
        <dbReference type="ChEBI" id="CHEBI:78494"/>
        <dbReference type="ChEBI" id="CHEBI:133044"/>
        <dbReference type="EC" id="2.3.2.6"/>
    </reaction>
</comment>
<comment type="catalytic activity">
    <reaction evidence="5 15">
        <text>L-phenylalanyl-tRNA(Phe) + an N-terminal L-alpha-aminoacyl-[protein] = an N-terminal L-phenylalanyl-L-alpha-aminoacyl-[protein] + tRNA(Phe)</text>
        <dbReference type="Rhea" id="RHEA:43632"/>
        <dbReference type="Rhea" id="RHEA-COMP:9668"/>
        <dbReference type="Rhea" id="RHEA-COMP:9699"/>
        <dbReference type="Rhea" id="RHEA-COMP:10636"/>
        <dbReference type="Rhea" id="RHEA-COMP:10637"/>
        <dbReference type="ChEBI" id="CHEBI:78442"/>
        <dbReference type="ChEBI" id="CHEBI:78531"/>
        <dbReference type="ChEBI" id="CHEBI:78597"/>
        <dbReference type="ChEBI" id="CHEBI:83561"/>
        <dbReference type="EC" id="2.3.2.6"/>
    </reaction>
</comment>
<evidence type="ECO:0000256" key="12">
    <source>
        <dbReference type="ARBA" id="ARBA00077136"/>
    </source>
</evidence>
<proteinExistence type="inferred from homology"/>
<name>A0A4Q0XS30_9BACT</name>
<evidence type="ECO:0000256" key="13">
    <source>
        <dbReference type="ARBA" id="ARBA00077165"/>
    </source>
</evidence>
<dbReference type="Proteomes" id="UP000290657">
    <property type="component" value="Unassembled WGS sequence"/>
</dbReference>
<dbReference type="EC" id="2.3.2.6" evidence="10 15"/>
<evidence type="ECO:0000256" key="7">
    <source>
        <dbReference type="ARBA" id="ARBA00051538"/>
    </source>
</evidence>
<evidence type="ECO:0000256" key="5">
    <source>
        <dbReference type="ARBA" id="ARBA00050607"/>
    </source>
</evidence>
<keyword evidence="2 15" id="KW-0963">Cytoplasm</keyword>
<evidence type="ECO:0000256" key="14">
    <source>
        <dbReference type="ARBA" id="ARBA00083640"/>
    </source>
</evidence>
<comment type="function">
    <text evidence="8 15">Functions in the N-end rule pathway of protein degradation where it conjugates Leu, Phe and, less efficiently, Met from aminoacyl-tRNAs to the N-termini of proteins containing an N-terminal arginine or lysine.</text>
</comment>
<comment type="subcellular location">
    <subcellularLocation>
        <location evidence="1 15">Cytoplasm</location>
    </subcellularLocation>
</comment>
<evidence type="ECO:0000256" key="15">
    <source>
        <dbReference type="HAMAP-Rule" id="MF_00688"/>
    </source>
</evidence>
<evidence type="ECO:0000256" key="3">
    <source>
        <dbReference type="ARBA" id="ARBA00022679"/>
    </source>
</evidence>
<evidence type="ECO:0000256" key="11">
    <source>
        <dbReference type="ARBA" id="ARBA00074372"/>
    </source>
</evidence>
<dbReference type="PANTHER" id="PTHR30098">
    <property type="entry name" value="LEUCYL/PHENYLALANYL-TRNA--PROTEIN TRANSFERASE"/>
    <property type="match status" value="1"/>
</dbReference>
<evidence type="ECO:0000256" key="6">
    <source>
        <dbReference type="ARBA" id="ARBA00050652"/>
    </source>
</evidence>
<dbReference type="PANTHER" id="PTHR30098:SF2">
    <property type="entry name" value="LEUCYL_PHENYLALANYL-TRNA--PROTEIN TRANSFERASE"/>
    <property type="match status" value="1"/>
</dbReference>
<dbReference type="InterPro" id="IPR042221">
    <property type="entry name" value="Leu/Phe-tRNA_Trfase_N"/>
</dbReference>
<comment type="caution">
    <text evidence="16">The sequence shown here is derived from an EMBL/GenBank/DDBJ whole genome shotgun (WGS) entry which is preliminary data.</text>
</comment>
<protein>
    <recommendedName>
        <fullName evidence="11 15">Leucyl/phenylalanyl-tRNA--protein transferase</fullName>
        <ecNumber evidence="10 15">2.3.2.6</ecNumber>
    </recommendedName>
    <alternativeName>
        <fullName evidence="12 15">L/F-transferase</fullName>
    </alternativeName>
    <alternativeName>
        <fullName evidence="13 15">Leucyltransferase</fullName>
    </alternativeName>
    <alternativeName>
        <fullName evidence="14 15">Phenyalanyltransferase</fullName>
    </alternativeName>
</protein>
<dbReference type="EMBL" id="PDKN01000006">
    <property type="protein sequence ID" value="RXJ56303.1"/>
    <property type="molecule type" value="Genomic_DNA"/>
</dbReference>
<dbReference type="Gene3D" id="3.30.70.3550">
    <property type="entry name" value="Leucyl/phenylalanyl-tRNA-protein transferase, N-terminal domain"/>
    <property type="match status" value="1"/>
</dbReference>
<dbReference type="FunFam" id="3.30.70.3550:FF:000001">
    <property type="entry name" value="Leucyl/phenylalanyl-tRNA--protein transferase"/>
    <property type="match status" value="1"/>
</dbReference>
<dbReference type="OrthoDB" id="9790282at2"/>
<evidence type="ECO:0000313" key="16">
    <source>
        <dbReference type="EMBL" id="RXJ56303.1"/>
    </source>
</evidence>
<dbReference type="SUPFAM" id="SSF55729">
    <property type="entry name" value="Acyl-CoA N-acyltransferases (Nat)"/>
    <property type="match status" value="1"/>
</dbReference>
<dbReference type="NCBIfam" id="TIGR00667">
    <property type="entry name" value="aat"/>
    <property type="match status" value="1"/>
</dbReference>
<organism evidence="16 17">
    <name type="scientific">Candidatus Marinarcus aquaticus</name>
    <dbReference type="NCBI Taxonomy" id="2044504"/>
    <lineage>
        <taxon>Bacteria</taxon>
        <taxon>Pseudomonadati</taxon>
        <taxon>Campylobacterota</taxon>
        <taxon>Epsilonproteobacteria</taxon>
        <taxon>Campylobacterales</taxon>
        <taxon>Arcobacteraceae</taxon>
        <taxon>Candidatus Marinarcus</taxon>
    </lineage>
</organism>
<keyword evidence="3 15" id="KW-0808">Transferase</keyword>
<dbReference type="Pfam" id="PF03588">
    <property type="entry name" value="Leu_Phe_trans"/>
    <property type="match status" value="1"/>
</dbReference>
<dbReference type="InterPro" id="IPR004616">
    <property type="entry name" value="Leu/Phe-tRNA_Trfase"/>
</dbReference>
<gene>
    <name evidence="15" type="primary">aat</name>
    <name evidence="16" type="ORF">CRV04_09585</name>
</gene>
<evidence type="ECO:0000256" key="2">
    <source>
        <dbReference type="ARBA" id="ARBA00022490"/>
    </source>
</evidence>
<dbReference type="GO" id="GO:0030163">
    <property type="term" value="P:protein catabolic process"/>
    <property type="evidence" value="ECO:0007669"/>
    <property type="project" value="UniProtKB-UniRule"/>
</dbReference>
<evidence type="ECO:0000256" key="4">
    <source>
        <dbReference type="ARBA" id="ARBA00023315"/>
    </source>
</evidence>
<keyword evidence="17" id="KW-1185">Reference proteome</keyword>
<comment type="similarity">
    <text evidence="9 15">Belongs to the L/F-transferase family.</text>
</comment>
<dbReference type="GO" id="GO:0005737">
    <property type="term" value="C:cytoplasm"/>
    <property type="evidence" value="ECO:0007669"/>
    <property type="project" value="UniProtKB-SubCell"/>
</dbReference>
<evidence type="ECO:0000256" key="1">
    <source>
        <dbReference type="ARBA" id="ARBA00004496"/>
    </source>
</evidence>
<keyword evidence="4 15" id="KW-0012">Acyltransferase</keyword>
<accession>A0A4Q0XS30</accession>
<evidence type="ECO:0000313" key="17">
    <source>
        <dbReference type="Proteomes" id="UP000290657"/>
    </source>
</evidence>
<reference evidence="16 17" key="1">
    <citation type="submission" date="2017-10" db="EMBL/GenBank/DDBJ databases">
        <title>Genomics of the genus Arcobacter.</title>
        <authorList>
            <person name="Perez-Cataluna A."/>
            <person name="Figueras M.J."/>
        </authorList>
    </citation>
    <scope>NUCLEOTIDE SEQUENCE [LARGE SCALE GENOMIC DNA]</scope>
    <source>
        <strain evidence="16 17">CECT 8987</strain>
    </source>
</reference>
<dbReference type="GO" id="GO:0008914">
    <property type="term" value="F:leucyl-tRNA--protein transferase activity"/>
    <property type="evidence" value="ECO:0007669"/>
    <property type="project" value="UniProtKB-UniRule"/>
</dbReference>
<dbReference type="Gene3D" id="3.40.630.70">
    <property type="entry name" value="Leucyl/phenylalanyl-tRNA-protein transferase, C-terminal domain"/>
    <property type="match status" value="1"/>
</dbReference>
<comment type="catalytic activity">
    <reaction evidence="7 15">
        <text>N-terminal L-lysyl-[protein] + L-leucyl-tRNA(Leu) = N-terminal L-leucyl-L-lysyl-[protein] + tRNA(Leu) + H(+)</text>
        <dbReference type="Rhea" id="RHEA:12340"/>
        <dbReference type="Rhea" id="RHEA-COMP:9613"/>
        <dbReference type="Rhea" id="RHEA-COMP:9622"/>
        <dbReference type="Rhea" id="RHEA-COMP:12670"/>
        <dbReference type="Rhea" id="RHEA-COMP:12671"/>
        <dbReference type="ChEBI" id="CHEBI:15378"/>
        <dbReference type="ChEBI" id="CHEBI:65249"/>
        <dbReference type="ChEBI" id="CHEBI:78442"/>
        <dbReference type="ChEBI" id="CHEBI:78494"/>
        <dbReference type="ChEBI" id="CHEBI:133043"/>
        <dbReference type="EC" id="2.3.2.6"/>
    </reaction>
</comment>
<evidence type="ECO:0000256" key="9">
    <source>
        <dbReference type="ARBA" id="ARBA00061535"/>
    </source>
</evidence>